<accession>A0ABN3X488</accession>
<protein>
    <recommendedName>
        <fullName evidence="5">Integral membrane protein</fullName>
    </recommendedName>
</protein>
<dbReference type="RefSeq" id="WP_344493587.1">
    <property type="nucleotide sequence ID" value="NZ_BAAAUD010000020.1"/>
</dbReference>
<keyword evidence="2" id="KW-0472">Membrane</keyword>
<dbReference type="PANTHER" id="PTHR42305">
    <property type="entry name" value="MEMBRANE PROTEIN RV1733C-RELATED"/>
    <property type="match status" value="1"/>
</dbReference>
<keyword evidence="2" id="KW-1133">Transmembrane helix</keyword>
<gene>
    <name evidence="3" type="ORF">GCM10010446_20160</name>
</gene>
<evidence type="ECO:0000313" key="4">
    <source>
        <dbReference type="Proteomes" id="UP001500403"/>
    </source>
</evidence>
<sequence length="201" mass="21948">MRAAAGVWRWRRNPLCRTTDLVEAWAAFATVLLIVFLAPAVGRLCGTLTHAALQESVRVQHEQRHRTTALVVRAAPGPAMPADPEIPSERAPHTRVVANWTARDGSRHTGTVPTTRRAAQPGDRFPVWTDERGRVVGRPMDDVTASTHATVAGIGATAAAAVFFEGGRRLFVWRLTLRRYTRLDRAWAGAGPDWGRTGTGS</sequence>
<evidence type="ECO:0000313" key="3">
    <source>
        <dbReference type="EMBL" id="GAA2935178.1"/>
    </source>
</evidence>
<keyword evidence="2" id="KW-0812">Transmembrane</keyword>
<evidence type="ECO:0000256" key="2">
    <source>
        <dbReference type="SAM" id="Phobius"/>
    </source>
</evidence>
<evidence type="ECO:0000256" key="1">
    <source>
        <dbReference type="SAM" id="MobiDB-lite"/>
    </source>
</evidence>
<evidence type="ECO:0008006" key="5">
    <source>
        <dbReference type="Google" id="ProtNLM"/>
    </source>
</evidence>
<comment type="caution">
    <text evidence="3">The sequence shown here is derived from an EMBL/GenBank/DDBJ whole genome shotgun (WGS) entry which is preliminary data.</text>
</comment>
<feature type="transmembrane region" description="Helical" evidence="2">
    <location>
        <begin position="21"/>
        <end position="41"/>
    </location>
</feature>
<dbReference type="Proteomes" id="UP001500403">
    <property type="component" value="Unassembled WGS sequence"/>
</dbReference>
<dbReference type="EMBL" id="BAAAUD010000020">
    <property type="protein sequence ID" value="GAA2935178.1"/>
    <property type="molecule type" value="Genomic_DNA"/>
</dbReference>
<dbReference type="PANTHER" id="PTHR42305:SF1">
    <property type="entry name" value="MEMBRANE PROTEIN RV1733C-RELATED"/>
    <property type="match status" value="1"/>
</dbReference>
<keyword evidence="4" id="KW-1185">Reference proteome</keyword>
<proteinExistence type="predicted"/>
<dbReference type="InterPro" id="IPR039708">
    <property type="entry name" value="MT1774/Rv1733c-like"/>
</dbReference>
<name>A0ABN3X488_9ACTN</name>
<feature type="region of interest" description="Disordered" evidence="1">
    <location>
        <begin position="104"/>
        <end position="125"/>
    </location>
</feature>
<reference evidence="3 4" key="1">
    <citation type="journal article" date="2019" name="Int. J. Syst. Evol. Microbiol.">
        <title>The Global Catalogue of Microorganisms (GCM) 10K type strain sequencing project: providing services to taxonomists for standard genome sequencing and annotation.</title>
        <authorList>
            <consortium name="The Broad Institute Genomics Platform"/>
            <consortium name="The Broad Institute Genome Sequencing Center for Infectious Disease"/>
            <person name="Wu L."/>
            <person name="Ma J."/>
        </authorList>
    </citation>
    <scope>NUCLEOTIDE SEQUENCE [LARGE SCALE GENOMIC DNA]</scope>
    <source>
        <strain evidence="3 4">JCM 9088</strain>
    </source>
</reference>
<organism evidence="3 4">
    <name type="scientific">Streptomyces enissocaesilis</name>
    <dbReference type="NCBI Taxonomy" id="332589"/>
    <lineage>
        <taxon>Bacteria</taxon>
        <taxon>Bacillati</taxon>
        <taxon>Actinomycetota</taxon>
        <taxon>Actinomycetes</taxon>
        <taxon>Kitasatosporales</taxon>
        <taxon>Streptomycetaceae</taxon>
        <taxon>Streptomyces</taxon>
        <taxon>Streptomyces rochei group</taxon>
    </lineage>
</organism>